<name>A0A6J5M4P0_9CAUD</name>
<accession>A0A6J5M4P0</accession>
<dbReference type="EMBL" id="LR796402">
    <property type="protein sequence ID" value="CAB4141945.1"/>
    <property type="molecule type" value="Genomic_DNA"/>
</dbReference>
<reference evidence="1" key="1">
    <citation type="submission" date="2020-04" db="EMBL/GenBank/DDBJ databases">
        <authorList>
            <person name="Chiriac C."/>
            <person name="Salcher M."/>
            <person name="Ghai R."/>
            <person name="Kavagutti S V."/>
        </authorList>
    </citation>
    <scope>NUCLEOTIDE SEQUENCE</scope>
</reference>
<protein>
    <submittedName>
        <fullName evidence="1">Uncharacterized protein</fullName>
    </submittedName>
</protein>
<gene>
    <name evidence="1" type="ORF">UFOVP421_36</name>
</gene>
<organism evidence="1">
    <name type="scientific">uncultured Caudovirales phage</name>
    <dbReference type="NCBI Taxonomy" id="2100421"/>
    <lineage>
        <taxon>Viruses</taxon>
        <taxon>Duplodnaviria</taxon>
        <taxon>Heunggongvirae</taxon>
        <taxon>Uroviricota</taxon>
        <taxon>Caudoviricetes</taxon>
        <taxon>Peduoviridae</taxon>
        <taxon>Maltschvirus</taxon>
        <taxon>Maltschvirus maltsch</taxon>
    </lineage>
</organism>
<evidence type="ECO:0000313" key="1">
    <source>
        <dbReference type="EMBL" id="CAB4141945.1"/>
    </source>
</evidence>
<sequence>MPRTLRVLANGALYAAGHDTQQDDGRVSTYTQAEGEAATYSVDWTGRFGGATPSVNWTVTGANSASPTVSGPVASITVSGLTEGNVAELLCAATVGAEVGVARFRVACPQVLPVSGIV</sequence>
<proteinExistence type="predicted"/>